<organism evidence="1">
    <name type="scientific">viral metagenome</name>
    <dbReference type="NCBI Taxonomy" id="1070528"/>
    <lineage>
        <taxon>unclassified sequences</taxon>
        <taxon>metagenomes</taxon>
        <taxon>organismal metagenomes</taxon>
    </lineage>
</organism>
<name>A0A6M3IVH8_9ZZZZ</name>
<protein>
    <submittedName>
        <fullName evidence="1">Uncharacterized protein</fullName>
    </submittedName>
</protein>
<proteinExistence type="predicted"/>
<evidence type="ECO:0000313" key="1">
    <source>
        <dbReference type="EMBL" id="QJA61354.1"/>
    </source>
</evidence>
<sequence length="70" mass="8046">MPTVTEEVFRGIRERFGRMTVMELARRLYVVGEGDVSRYYLDGKLVATVTFKPGDIGRVPNWEIMWHAAA</sequence>
<reference evidence="1" key="1">
    <citation type="submission" date="2020-03" db="EMBL/GenBank/DDBJ databases">
        <title>The deep terrestrial virosphere.</title>
        <authorList>
            <person name="Holmfeldt K."/>
            <person name="Nilsson E."/>
            <person name="Simone D."/>
            <person name="Lopez-Fernandez M."/>
            <person name="Wu X."/>
            <person name="de Brujin I."/>
            <person name="Lundin D."/>
            <person name="Andersson A."/>
            <person name="Bertilsson S."/>
            <person name="Dopson M."/>
        </authorList>
    </citation>
    <scope>NUCLEOTIDE SEQUENCE</scope>
    <source>
        <strain evidence="1">MM415B00960</strain>
    </source>
</reference>
<gene>
    <name evidence="1" type="ORF">MM415B00960_0002</name>
</gene>
<accession>A0A6M3IVH8</accession>
<dbReference type="AlphaFoldDB" id="A0A6M3IVH8"/>
<dbReference type="EMBL" id="MT141439">
    <property type="protein sequence ID" value="QJA61354.1"/>
    <property type="molecule type" value="Genomic_DNA"/>
</dbReference>